<evidence type="ECO:0008006" key="3">
    <source>
        <dbReference type="Google" id="ProtNLM"/>
    </source>
</evidence>
<evidence type="ECO:0000313" key="1">
    <source>
        <dbReference type="EMBL" id="MBK1881096.1"/>
    </source>
</evidence>
<proteinExistence type="predicted"/>
<comment type="caution">
    <text evidence="1">The sequence shown here is derived from an EMBL/GenBank/DDBJ whole genome shotgun (WGS) entry which is preliminary data.</text>
</comment>
<dbReference type="EMBL" id="JAENIJ010000002">
    <property type="protein sequence ID" value="MBK1881096.1"/>
    <property type="molecule type" value="Genomic_DNA"/>
</dbReference>
<sequence length="126" mass="14320">MRPQYHFRPSEQGLLAWDVRNLIKKTIDLTPSEIELTSILEIDEMYWYDSEGDAPTCRSIANHSKLINGADLSFPIILDPDGRVMDGMHRVCKALVLGLEKIDAYKLPEMPDPDFIGISAKDLPYE</sequence>
<dbReference type="RefSeq" id="WP_200266954.1">
    <property type="nucleotide sequence ID" value="NZ_JAENIJ010000002.1"/>
</dbReference>
<name>A0A934S2A1_9BACT</name>
<organism evidence="1 2">
    <name type="scientific">Luteolibacter pohnpeiensis</name>
    <dbReference type="NCBI Taxonomy" id="454153"/>
    <lineage>
        <taxon>Bacteria</taxon>
        <taxon>Pseudomonadati</taxon>
        <taxon>Verrucomicrobiota</taxon>
        <taxon>Verrucomicrobiia</taxon>
        <taxon>Verrucomicrobiales</taxon>
        <taxon>Verrucomicrobiaceae</taxon>
        <taxon>Luteolibacter</taxon>
    </lineage>
</organism>
<dbReference type="Proteomes" id="UP000603141">
    <property type="component" value="Unassembled WGS sequence"/>
</dbReference>
<protein>
    <recommendedName>
        <fullName evidence="3">Chromosome partitioning protein ParB</fullName>
    </recommendedName>
</protein>
<accession>A0A934S2A1</accession>
<gene>
    <name evidence="1" type="ORF">JIN85_01645</name>
</gene>
<dbReference type="AlphaFoldDB" id="A0A934S2A1"/>
<reference evidence="1" key="1">
    <citation type="submission" date="2021-01" db="EMBL/GenBank/DDBJ databases">
        <title>Modified the classification status of verrucomicrobia.</title>
        <authorList>
            <person name="Feng X."/>
        </authorList>
    </citation>
    <scope>NUCLEOTIDE SEQUENCE</scope>
    <source>
        <strain evidence="1">KCTC 22041</strain>
    </source>
</reference>
<keyword evidence="2" id="KW-1185">Reference proteome</keyword>
<evidence type="ECO:0000313" key="2">
    <source>
        <dbReference type="Proteomes" id="UP000603141"/>
    </source>
</evidence>